<reference evidence="2" key="1">
    <citation type="submission" date="2021-02" db="EMBL/GenBank/DDBJ databases">
        <authorList>
            <person name="Nowell W R."/>
        </authorList>
    </citation>
    <scope>NUCLEOTIDE SEQUENCE</scope>
</reference>
<evidence type="ECO:0000313" key="1">
    <source>
        <dbReference type="EMBL" id="CAF4801637.1"/>
    </source>
</evidence>
<dbReference type="EMBL" id="CAJOBJ010150010">
    <property type="protein sequence ID" value="CAF4801637.1"/>
    <property type="molecule type" value="Genomic_DNA"/>
</dbReference>
<evidence type="ECO:0000313" key="3">
    <source>
        <dbReference type="Proteomes" id="UP000676336"/>
    </source>
</evidence>
<gene>
    <name evidence="1" type="ORF">GIL414_LOCUS47185</name>
    <name evidence="2" type="ORF">SMN809_LOCUS55970</name>
</gene>
<proteinExistence type="predicted"/>
<accession>A0A8S3D8J7</accession>
<dbReference type="EMBL" id="CAJOBI010199097">
    <property type="protein sequence ID" value="CAF4985521.1"/>
    <property type="molecule type" value="Genomic_DNA"/>
</dbReference>
<sequence>MTADNEFLVLTLNDRRLLTLMIADPDDPTVQTRIQSLPS</sequence>
<dbReference type="Proteomes" id="UP000676336">
    <property type="component" value="Unassembled WGS sequence"/>
</dbReference>
<evidence type="ECO:0000313" key="2">
    <source>
        <dbReference type="EMBL" id="CAF4985521.1"/>
    </source>
</evidence>
<dbReference type="AlphaFoldDB" id="A0A8S3D8J7"/>
<dbReference type="Proteomes" id="UP000681720">
    <property type="component" value="Unassembled WGS sequence"/>
</dbReference>
<protein>
    <submittedName>
        <fullName evidence="2">Uncharacterized protein</fullName>
    </submittedName>
</protein>
<name>A0A8S3D8J7_9BILA</name>
<comment type="caution">
    <text evidence="2">The sequence shown here is derived from an EMBL/GenBank/DDBJ whole genome shotgun (WGS) entry which is preliminary data.</text>
</comment>
<feature type="non-terminal residue" evidence="2">
    <location>
        <position position="39"/>
    </location>
</feature>
<organism evidence="2 3">
    <name type="scientific">Rotaria magnacalcarata</name>
    <dbReference type="NCBI Taxonomy" id="392030"/>
    <lineage>
        <taxon>Eukaryota</taxon>
        <taxon>Metazoa</taxon>
        <taxon>Spiralia</taxon>
        <taxon>Gnathifera</taxon>
        <taxon>Rotifera</taxon>
        <taxon>Eurotatoria</taxon>
        <taxon>Bdelloidea</taxon>
        <taxon>Philodinida</taxon>
        <taxon>Philodinidae</taxon>
        <taxon>Rotaria</taxon>
    </lineage>
</organism>